<accession>A0A7W7T8B9</accession>
<evidence type="ECO:0000313" key="3">
    <source>
        <dbReference type="Proteomes" id="UP000542674"/>
    </source>
</evidence>
<organism evidence="2 3">
    <name type="scientific">Saccharothrix violaceirubra</name>
    <dbReference type="NCBI Taxonomy" id="413306"/>
    <lineage>
        <taxon>Bacteria</taxon>
        <taxon>Bacillati</taxon>
        <taxon>Actinomycetota</taxon>
        <taxon>Actinomycetes</taxon>
        <taxon>Pseudonocardiales</taxon>
        <taxon>Pseudonocardiaceae</taxon>
        <taxon>Saccharothrix</taxon>
    </lineage>
</organism>
<evidence type="ECO:0000256" key="1">
    <source>
        <dbReference type="SAM" id="Phobius"/>
    </source>
</evidence>
<dbReference type="AlphaFoldDB" id="A0A7W7T8B9"/>
<sequence length="34" mass="3542">MTADIVVFAIAALGMLGTAGGVFAMARHSRKQLH</sequence>
<protein>
    <submittedName>
        <fullName evidence="2">Uncharacterized protein</fullName>
    </submittedName>
</protein>
<feature type="transmembrane region" description="Helical" evidence="1">
    <location>
        <begin position="6"/>
        <end position="26"/>
    </location>
</feature>
<proteinExistence type="predicted"/>
<reference evidence="2 3" key="1">
    <citation type="submission" date="2020-08" db="EMBL/GenBank/DDBJ databases">
        <title>Sequencing the genomes of 1000 actinobacteria strains.</title>
        <authorList>
            <person name="Klenk H.-P."/>
        </authorList>
    </citation>
    <scope>NUCLEOTIDE SEQUENCE [LARGE SCALE GENOMIC DNA]</scope>
    <source>
        <strain evidence="2 3">DSM 45084</strain>
    </source>
</reference>
<keyword evidence="3" id="KW-1185">Reference proteome</keyword>
<gene>
    <name evidence="2" type="ORF">F4559_005811</name>
</gene>
<comment type="caution">
    <text evidence="2">The sequence shown here is derived from an EMBL/GenBank/DDBJ whole genome shotgun (WGS) entry which is preliminary data.</text>
</comment>
<keyword evidence="1" id="KW-0812">Transmembrane</keyword>
<keyword evidence="1" id="KW-0472">Membrane</keyword>
<dbReference type="EMBL" id="JACHJS010000001">
    <property type="protein sequence ID" value="MBB4968452.1"/>
    <property type="molecule type" value="Genomic_DNA"/>
</dbReference>
<keyword evidence="1" id="KW-1133">Transmembrane helix</keyword>
<dbReference type="Proteomes" id="UP000542674">
    <property type="component" value="Unassembled WGS sequence"/>
</dbReference>
<name>A0A7W7T8B9_9PSEU</name>
<evidence type="ECO:0000313" key="2">
    <source>
        <dbReference type="EMBL" id="MBB4968452.1"/>
    </source>
</evidence>